<dbReference type="InterPro" id="IPR011992">
    <property type="entry name" value="EF-hand-dom_pair"/>
</dbReference>
<dbReference type="PROSITE" id="PS00018">
    <property type="entry name" value="EF_HAND_1"/>
    <property type="match status" value="1"/>
</dbReference>
<protein>
    <recommendedName>
        <fullName evidence="1">EF-hand domain-containing protein</fullName>
    </recommendedName>
</protein>
<organism evidence="2 3">
    <name type="scientific">Prosthecodimorpha hirschii</name>
    <dbReference type="NCBI Taxonomy" id="665126"/>
    <lineage>
        <taxon>Bacteria</taxon>
        <taxon>Pseudomonadati</taxon>
        <taxon>Pseudomonadota</taxon>
        <taxon>Alphaproteobacteria</taxon>
        <taxon>Hyphomicrobiales</taxon>
        <taxon>Ancalomicrobiaceae</taxon>
        <taxon>Prosthecodimorpha</taxon>
    </lineage>
</organism>
<dbReference type="EMBL" id="LJYW01000001">
    <property type="protein sequence ID" value="KPL54543.1"/>
    <property type="molecule type" value="Genomic_DNA"/>
</dbReference>
<comment type="caution">
    <text evidence="2">The sequence shown here is derived from an EMBL/GenBank/DDBJ whole genome shotgun (WGS) entry which is preliminary data.</text>
</comment>
<accession>A0A0P6WIB1</accession>
<name>A0A0P6WIB1_9HYPH</name>
<dbReference type="PROSITE" id="PS50222">
    <property type="entry name" value="EF_HAND_2"/>
    <property type="match status" value="3"/>
</dbReference>
<dbReference type="SUPFAM" id="SSF47473">
    <property type="entry name" value="EF-hand"/>
    <property type="match status" value="1"/>
</dbReference>
<evidence type="ECO:0000259" key="1">
    <source>
        <dbReference type="PROSITE" id="PS50222"/>
    </source>
</evidence>
<dbReference type="GO" id="GO:0005509">
    <property type="term" value="F:calcium ion binding"/>
    <property type="evidence" value="ECO:0007669"/>
    <property type="project" value="InterPro"/>
</dbReference>
<reference evidence="2 3" key="2">
    <citation type="submission" date="2015-10" db="EMBL/GenBank/DDBJ databases">
        <title>Draft Genome Sequence of Prosthecomicrobium hirschii ATCC 27832.</title>
        <authorList>
            <person name="Daniel J."/>
            <person name="Givan S.A."/>
            <person name="Brun Y.V."/>
            <person name="Brown P.J."/>
        </authorList>
    </citation>
    <scope>NUCLEOTIDE SEQUENCE [LARGE SCALE GENOMIC DNA]</scope>
    <source>
        <strain evidence="2 3">16</strain>
    </source>
</reference>
<sequence>MAATAAGGIAYAQGQFGQFGPGMMRGAKMERMFDRLDTDKDGVVTIQEALALPDLKFDDADTNKDGFVDRTEIDAAIRKMMVDRVIARFDVDGDGKVSKEEAEKPFKKRFAIFDRNDDGKVTKDELRLAGPGFGPGDGFGPGPGGWGHHGGGHHGWGGPGWGPGPAWGPGPGAGPGPWGAAPGGWGHGGWGHGGWGYGN</sequence>
<proteinExistence type="predicted"/>
<dbReference type="Pfam" id="PF13202">
    <property type="entry name" value="EF-hand_5"/>
    <property type="match status" value="4"/>
</dbReference>
<dbReference type="SMART" id="SM00054">
    <property type="entry name" value="EFh"/>
    <property type="match status" value="4"/>
</dbReference>
<feature type="domain" description="EF-hand" evidence="1">
    <location>
        <begin position="24"/>
        <end position="59"/>
    </location>
</feature>
<dbReference type="AlphaFoldDB" id="A0A0P6WIB1"/>
<dbReference type="Proteomes" id="UP000048984">
    <property type="component" value="Unassembled WGS sequence"/>
</dbReference>
<gene>
    <name evidence="2" type="ORF">ABB55_21865</name>
</gene>
<reference evidence="2 3" key="1">
    <citation type="submission" date="2015-09" db="EMBL/GenBank/DDBJ databases">
        <authorList>
            <person name="Jackson K.R."/>
            <person name="Lunt B.L."/>
            <person name="Fisher J.N.B."/>
            <person name="Gardner A.V."/>
            <person name="Bailey M.E."/>
            <person name="Deus L.M."/>
            <person name="Earl A.S."/>
            <person name="Gibby P.D."/>
            <person name="Hartmann K.A."/>
            <person name="Liu J.E."/>
            <person name="Manci A.M."/>
            <person name="Nielsen D.A."/>
            <person name="Solomon M.B."/>
            <person name="Breakwell D.P."/>
            <person name="Burnett S.H."/>
            <person name="Grose J.H."/>
        </authorList>
    </citation>
    <scope>NUCLEOTIDE SEQUENCE [LARGE SCALE GENOMIC DNA]</scope>
    <source>
        <strain evidence="2 3">16</strain>
    </source>
</reference>
<feature type="domain" description="EF-hand" evidence="1">
    <location>
        <begin position="61"/>
        <end position="83"/>
    </location>
</feature>
<evidence type="ECO:0000313" key="3">
    <source>
        <dbReference type="Proteomes" id="UP000048984"/>
    </source>
</evidence>
<dbReference type="InterPro" id="IPR018247">
    <property type="entry name" value="EF_Hand_1_Ca_BS"/>
</dbReference>
<dbReference type="InterPro" id="IPR002048">
    <property type="entry name" value="EF_hand_dom"/>
</dbReference>
<keyword evidence="3" id="KW-1185">Reference proteome</keyword>
<evidence type="ECO:0000313" key="2">
    <source>
        <dbReference type="EMBL" id="KPL54543.1"/>
    </source>
</evidence>
<dbReference type="Gene3D" id="1.10.238.10">
    <property type="entry name" value="EF-hand"/>
    <property type="match status" value="2"/>
</dbReference>
<feature type="domain" description="EF-hand" evidence="1">
    <location>
        <begin position="101"/>
        <end position="136"/>
    </location>
</feature>
<dbReference type="STRING" id="665126.ABB55_21865"/>